<dbReference type="RefSeq" id="WP_147096661.1">
    <property type="nucleotide sequence ID" value="NZ_JBHUFH010000002.1"/>
</dbReference>
<gene>
    <name evidence="1" type="ORF">FQV27_04760</name>
</gene>
<comment type="caution">
    <text evidence="1">The sequence shown here is derived from an EMBL/GenBank/DDBJ whole genome shotgun (WGS) entry which is preliminary data.</text>
</comment>
<accession>A0A5C6SBH1</accession>
<evidence type="ECO:0000313" key="1">
    <source>
        <dbReference type="EMBL" id="TXB71163.1"/>
    </source>
</evidence>
<dbReference type="GO" id="GO:0005886">
    <property type="term" value="C:plasma membrane"/>
    <property type="evidence" value="ECO:0007669"/>
    <property type="project" value="TreeGrafter"/>
</dbReference>
<dbReference type="AlphaFoldDB" id="A0A5C6SBH1"/>
<keyword evidence="2" id="KW-1185">Reference proteome</keyword>
<evidence type="ECO:0000313" key="2">
    <source>
        <dbReference type="Proteomes" id="UP000321562"/>
    </source>
</evidence>
<reference evidence="1 2" key="1">
    <citation type="submission" date="2019-08" db="EMBL/GenBank/DDBJ databases">
        <authorList>
            <person name="Ye J."/>
        </authorList>
    </citation>
    <scope>NUCLEOTIDE SEQUENCE [LARGE SCALE GENOMIC DNA]</scope>
    <source>
        <strain evidence="1 2">TK008</strain>
    </source>
</reference>
<dbReference type="PANTHER" id="PTHR30050">
    <property type="entry name" value="CHROMOSOMAL REPLICATION INITIATOR PROTEIN DNAA"/>
    <property type="match status" value="1"/>
</dbReference>
<dbReference type="Gene3D" id="1.10.8.60">
    <property type="match status" value="1"/>
</dbReference>
<organism evidence="1 2">
    <name type="scientific">Paracoccus aurantiacus</name>
    <dbReference type="NCBI Taxonomy" id="2599412"/>
    <lineage>
        <taxon>Bacteria</taxon>
        <taxon>Pseudomonadati</taxon>
        <taxon>Pseudomonadota</taxon>
        <taxon>Alphaproteobacteria</taxon>
        <taxon>Rhodobacterales</taxon>
        <taxon>Paracoccaceae</taxon>
        <taxon>Paracoccus</taxon>
    </lineage>
</organism>
<dbReference type="OrthoDB" id="7390113at2"/>
<dbReference type="SUPFAM" id="SSF52540">
    <property type="entry name" value="P-loop containing nucleoside triphosphate hydrolases"/>
    <property type="match status" value="1"/>
</dbReference>
<dbReference type="GO" id="GO:0003688">
    <property type="term" value="F:DNA replication origin binding"/>
    <property type="evidence" value="ECO:0007669"/>
    <property type="project" value="TreeGrafter"/>
</dbReference>
<protein>
    <submittedName>
        <fullName evidence="1">Chromosomal replication initiator DnaA</fullName>
    </submittedName>
</protein>
<dbReference type="Gene3D" id="3.40.50.300">
    <property type="entry name" value="P-loop containing nucleotide triphosphate hydrolases"/>
    <property type="match status" value="1"/>
</dbReference>
<name>A0A5C6SBH1_9RHOB</name>
<proteinExistence type="predicted"/>
<dbReference type="Proteomes" id="UP000321562">
    <property type="component" value="Unassembled WGS sequence"/>
</dbReference>
<dbReference type="InterPro" id="IPR027417">
    <property type="entry name" value="P-loop_NTPase"/>
</dbReference>
<dbReference type="EMBL" id="VOPL01000001">
    <property type="protein sequence ID" value="TXB71163.1"/>
    <property type="molecule type" value="Genomic_DNA"/>
</dbReference>
<sequence length="235" mass="25478">MPRQLTLDLGHRPALGRDDYLVTPANALVMAALDMPDAWPQGRMLLLGPEGAGKTHLASIWAAETDAIWQEASALTPEKADRLAVENGAVVVENADLAAGLGAAEQAMFHLWNLCAARSCWLLLTARLPPRDWGLSLPDLRSRMSAMAVTRIQPPDETLLTAVLVKLFADRQLVAPAGLIEWLVPRMDRDLGLARHLVAALDTETMAERRGLTRTLAGDLLAKLSAERDATDTPD</sequence>
<dbReference type="GO" id="GO:0006270">
    <property type="term" value="P:DNA replication initiation"/>
    <property type="evidence" value="ECO:0007669"/>
    <property type="project" value="TreeGrafter"/>
</dbReference>
<dbReference type="PANTHER" id="PTHR30050:SF5">
    <property type="entry name" value="DNAA REGULATORY INACTIVATOR HDA"/>
    <property type="match status" value="1"/>
</dbReference>